<dbReference type="InterPro" id="IPR014746">
    <property type="entry name" value="Gln_synth/guanido_kin_cat_dom"/>
</dbReference>
<dbReference type="SMART" id="SM01230">
    <property type="entry name" value="Gln-synt_C"/>
    <property type="match status" value="1"/>
</dbReference>
<feature type="binding site" evidence="14">
    <location>
        <position position="316"/>
    </location>
    <ligand>
        <name>L-glutamate</name>
        <dbReference type="ChEBI" id="CHEBI:29985"/>
    </ligand>
</feature>
<dbReference type="GO" id="GO:0046872">
    <property type="term" value="F:metal ion binding"/>
    <property type="evidence" value="ECO:0007669"/>
    <property type="project" value="UniProtKB-KW"/>
</dbReference>
<evidence type="ECO:0000259" key="20">
    <source>
        <dbReference type="PROSITE" id="PS51986"/>
    </source>
</evidence>
<feature type="binding site" evidence="16">
    <location>
        <position position="188"/>
    </location>
    <ligand>
        <name>Mg(2+)</name>
        <dbReference type="ChEBI" id="CHEBI:18420"/>
        <label>1</label>
    </ligand>
</feature>
<evidence type="ECO:0000256" key="15">
    <source>
        <dbReference type="PIRSR" id="PIRSR604809-2"/>
    </source>
</evidence>
<keyword evidence="8 15" id="KW-0547">Nucleotide-binding</keyword>
<proteinExistence type="inferred from homology"/>
<comment type="catalytic activity">
    <reaction evidence="13">
        <text>L-glutamate + NH4(+) + ATP = L-glutamine + ADP + phosphate + H(+)</text>
        <dbReference type="Rhea" id="RHEA:16169"/>
        <dbReference type="ChEBI" id="CHEBI:15378"/>
        <dbReference type="ChEBI" id="CHEBI:28938"/>
        <dbReference type="ChEBI" id="CHEBI:29985"/>
        <dbReference type="ChEBI" id="CHEBI:30616"/>
        <dbReference type="ChEBI" id="CHEBI:43474"/>
        <dbReference type="ChEBI" id="CHEBI:58359"/>
        <dbReference type="ChEBI" id="CHEBI:456216"/>
        <dbReference type="EC" id="6.3.1.2"/>
    </reaction>
</comment>
<evidence type="ECO:0000256" key="13">
    <source>
        <dbReference type="ARBA" id="ARBA00049436"/>
    </source>
</evidence>
<dbReference type="InterPro" id="IPR008147">
    <property type="entry name" value="Gln_synt_N"/>
</dbReference>
<evidence type="ECO:0000256" key="18">
    <source>
        <dbReference type="PROSITE-ProRule" id="PRU01330"/>
    </source>
</evidence>
<feature type="binding site" evidence="14">
    <location>
        <position position="304"/>
    </location>
    <ligand>
        <name>L-glutamate</name>
        <dbReference type="ChEBI" id="CHEBI:29985"/>
    </ligand>
</feature>
<dbReference type="GO" id="GO:0006542">
    <property type="term" value="P:glutamine biosynthetic process"/>
    <property type="evidence" value="ECO:0007669"/>
    <property type="project" value="InterPro"/>
</dbReference>
<dbReference type="FunFam" id="3.30.590.10:FF:000003">
    <property type="entry name" value="Glutamine synthetase 2"/>
    <property type="match status" value="1"/>
</dbReference>
<evidence type="ECO:0000259" key="21">
    <source>
        <dbReference type="PROSITE" id="PS51987"/>
    </source>
</evidence>
<dbReference type="GO" id="GO:0005524">
    <property type="term" value="F:ATP binding"/>
    <property type="evidence" value="ECO:0007669"/>
    <property type="project" value="UniProtKB-KW"/>
</dbReference>
<reference evidence="22 23" key="1">
    <citation type="submission" date="2015-09" db="EMBL/GenBank/DDBJ databases">
        <authorList>
            <consortium name="Pathogen Informatics"/>
        </authorList>
    </citation>
    <scope>NUCLEOTIDE SEQUENCE [LARGE SCALE GENOMIC DNA]</scope>
    <source>
        <strain evidence="22 23">2789STDY5834875</strain>
    </source>
</reference>
<feature type="binding site" evidence="16">
    <location>
        <position position="333"/>
    </location>
    <ligand>
        <name>Mg(2+)</name>
        <dbReference type="ChEBI" id="CHEBI:18420"/>
        <label>1</label>
    </ligand>
</feature>
<dbReference type="InterPro" id="IPR004809">
    <property type="entry name" value="Gln_synth_I"/>
</dbReference>
<evidence type="ECO:0000256" key="12">
    <source>
        <dbReference type="ARBA" id="ARBA00030668"/>
    </source>
</evidence>
<evidence type="ECO:0000256" key="17">
    <source>
        <dbReference type="PIRSR" id="PIRSR604809-50"/>
    </source>
</evidence>
<evidence type="ECO:0000256" key="10">
    <source>
        <dbReference type="ARBA" id="ARBA00022842"/>
    </source>
</evidence>
<dbReference type="InterPro" id="IPR008146">
    <property type="entry name" value="Gln_synth_cat_dom"/>
</dbReference>
<feature type="binding site" evidence="14">
    <location>
        <position position="335"/>
    </location>
    <ligand>
        <name>L-glutamate</name>
        <dbReference type="ChEBI" id="CHEBI:29985"/>
    </ligand>
</feature>
<comment type="similarity">
    <text evidence="2 18 19">Belongs to the glutamine synthetase family.</text>
</comment>
<dbReference type="OrthoDB" id="9807095at2"/>
<evidence type="ECO:0000256" key="5">
    <source>
        <dbReference type="ARBA" id="ARBA00022490"/>
    </source>
</evidence>
<evidence type="ECO:0000256" key="9">
    <source>
        <dbReference type="ARBA" id="ARBA00022840"/>
    </source>
</evidence>
<evidence type="ECO:0000256" key="7">
    <source>
        <dbReference type="ARBA" id="ARBA00022723"/>
    </source>
</evidence>
<dbReference type="GO" id="GO:0005737">
    <property type="term" value="C:cytoplasm"/>
    <property type="evidence" value="ECO:0007669"/>
    <property type="project" value="UniProtKB-SubCell"/>
</dbReference>
<evidence type="ECO:0000256" key="6">
    <source>
        <dbReference type="ARBA" id="ARBA00022598"/>
    </source>
</evidence>
<evidence type="ECO:0000256" key="4">
    <source>
        <dbReference type="ARBA" id="ARBA00021364"/>
    </source>
</evidence>
<keyword evidence="5" id="KW-0963">Cytoplasm</keyword>
<keyword evidence="7 16" id="KW-0479">Metal-binding</keyword>
<evidence type="ECO:0000256" key="19">
    <source>
        <dbReference type="RuleBase" id="RU000384"/>
    </source>
</evidence>
<evidence type="ECO:0000313" key="22">
    <source>
        <dbReference type="EMBL" id="CUQ79380.1"/>
    </source>
</evidence>
<dbReference type="GO" id="GO:0016020">
    <property type="term" value="C:membrane"/>
    <property type="evidence" value="ECO:0007669"/>
    <property type="project" value="TreeGrafter"/>
</dbReference>
<evidence type="ECO:0000313" key="23">
    <source>
        <dbReference type="Proteomes" id="UP000095621"/>
    </source>
</evidence>
<dbReference type="GO" id="GO:0004356">
    <property type="term" value="F:glutamine synthetase activity"/>
    <property type="evidence" value="ECO:0007669"/>
    <property type="project" value="UniProtKB-EC"/>
</dbReference>
<dbReference type="Proteomes" id="UP000095621">
    <property type="component" value="Unassembled WGS sequence"/>
</dbReference>
<dbReference type="RefSeq" id="WP_055216888.1">
    <property type="nucleotide sequence ID" value="NZ_CZBU01000009.1"/>
</dbReference>
<keyword evidence="9 15" id="KW-0067">ATP-binding</keyword>
<feature type="binding site" evidence="16">
    <location>
        <position position="131"/>
    </location>
    <ligand>
        <name>Mg(2+)</name>
        <dbReference type="ChEBI" id="CHEBI:18420"/>
        <label>1</label>
    </ligand>
</feature>
<evidence type="ECO:0000256" key="8">
    <source>
        <dbReference type="ARBA" id="ARBA00022741"/>
    </source>
</evidence>
<evidence type="ECO:0000256" key="3">
    <source>
        <dbReference type="ARBA" id="ARBA00012937"/>
    </source>
</evidence>
<comment type="subcellular location">
    <subcellularLocation>
        <location evidence="1">Cytoplasm</location>
    </subcellularLocation>
</comment>
<evidence type="ECO:0000256" key="11">
    <source>
        <dbReference type="ARBA" id="ARBA00030136"/>
    </source>
</evidence>
<feature type="modified residue" description="O-AMP-tyrosine" evidence="17">
    <location>
        <position position="373"/>
    </location>
</feature>
<feature type="binding site" evidence="15">
    <location>
        <position position="316"/>
    </location>
    <ligand>
        <name>ATP</name>
        <dbReference type="ChEBI" id="CHEBI:30616"/>
    </ligand>
</feature>
<keyword evidence="17" id="KW-0597">Phosphoprotein</keyword>
<feature type="binding site" evidence="16">
    <location>
        <position position="133"/>
    </location>
    <ligand>
        <name>Mg(2+)</name>
        <dbReference type="ChEBI" id="CHEBI:18420"/>
        <label>1</label>
    </ligand>
</feature>
<dbReference type="EC" id="6.3.1.2" evidence="3"/>
<protein>
    <recommendedName>
        <fullName evidence="4">Glutamine synthetase</fullName>
        <ecNumber evidence="3">6.3.1.2</ecNumber>
    </recommendedName>
    <alternativeName>
        <fullName evidence="12">Glutamate--ammonia ligase</fullName>
    </alternativeName>
    <alternativeName>
        <fullName evidence="11">Glutamine synthetase I alpha</fullName>
    </alternativeName>
</protein>
<dbReference type="SUPFAM" id="SSF55931">
    <property type="entry name" value="Glutamine synthetase/guanido kinase"/>
    <property type="match status" value="1"/>
</dbReference>
<feature type="domain" description="GS beta-grasp" evidence="20">
    <location>
        <begin position="16"/>
        <end position="101"/>
    </location>
</feature>
<dbReference type="AlphaFoldDB" id="A0A174Z8U7"/>
<dbReference type="PANTHER" id="PTHR43407:SF1">
    <property type="entry name" value="LENGSIN"/>
    <property type="match status" value="1"/>
</dbReference>
<feature type="binding site" evidence="15">
    <location>
        <position position="183"/>
    </location>
    <ligand>
        <name>ATP</name>
        <dbReference type="ChEBI" id="CHEBI:30616"/>
    </ligand>
</feature>
<dbReference type="SUPFAM" id="SSF54368">
    <property type="entry name" value="Glutamine synthetase, N-terminal domain"/>
    <property type="match status" value="1"/>
</dbReference>
<evidence type="ECO:0000256" key="16">
    <source>
        <dbReference type="PIRSR" id="PIRSR604809-3"/>
    </source>
</evidence>
<feature type="binding site" evidence="14">
    <location>
        <position position="298"/>
    </location>
    <ligand>
        <name>L-glutamate</name>
        <dbReference type="ChEBI" id="CHEBI:29985"/>
    </ligand>
</feature>
<dbReference type="PROSITE" id="PS51986">
    <property type="entry name" value="GS_BETA_GRASP"/>
    <property type="match status" value="1"/>
</dbReference>
<dbReference type="Gene3D" id="3.30.590.10">
    <property type="entry name" value="Glutamine synthetase/guanido kinase, catalytic domain"/>
    <property type="match status" value="1"/>
</dbReference>
<dbReference type="NCBIfam" id="TIGR00653">
    <property type="entry name" value="GlnA"/>
    <property type="match status" value="1"/>
</dbReference>
<dbReference type="InterPro" id="IPR027302">
    <property type="entry name" value="Gln_synth_N_conserv_site"/>
</dbReference>
<feature type="domain" description="GS catalytic" evidence="21">
    <location>
        <begin position="108"/>
        <end position="444"/>
    </location>
</feature>
<dbReference type="EMBL" id="CZBU01000009">
    <property type="protein sequence ID" value="CUQ79380.1"/>
    <property type="molecule type" value="Genomic_DNA"/>
</dbReference>
<dbReference type="Pfam" id="PF00120">
    <property type="entry name" value="Gln-synt_C"/>
    <property type="match status" value="1"/>
</dbReference>
<sequence>MSRYTKDDIFRMVEEEDVEFIRLQFTDIFGTLKNIAITSSQLEKALDNKCMFDGSSVEGFVRIEESDMYLYPDYDTFEIFPWRPQQGKVARLICDVYTPDGKPFEGDPRWILKKTIKEANDLGYRFDVGPECEFFLFHTDDNGLPTTLSHEKAGYFDLGPNDLGENIRRDMVLTLEDMGFEIEASHHEVAPAQHEIDFKYDEALKTADNIQTFKMTVKTIAKRHGLYATFMPKPKFGISGSGMHINMSLATKEGKNIFADENGKIGLSDDAYHFIAGIMKHARGMSAITNPLVNSYKRLVPGYEAPVYIAWSAKNRSPLIRIPASRGNGTRVELRNPDPTANPYLVLALCLAAGLDGIKNKIEVPESVDCNIYEMTPGERRAAGIENMPADLKEAVDCLVADEFLCSVLGEHITTKYVEAKMKEWENYTTRVSQWEIDEYLYKY</sequence>
<accession>A0A174Z8U7</accession>
<keyword evidence="6 22" id="KW-0436">Ligase</keyword>
<name>A0A174Z8U7_9FIRM</name>
<evidence type="ECO:0000256" key="1">
    <source>
        <dbReference type="ARBA" id="ARBA00004496"/>
    </source>
</evidence>
<feature type="binding site" evidence="16">
    <location>
        <position position="195"/>
    </location>
    <ligand>
        <name>Mg(2+)</name>
        <dbReference type="ChEBI" id="CHEBI:18420"/>
        <label>1</label>
    </ligand>
</feature>
<organism evidence="22 23">
    <name type="scientific">Lachnospira eligens</name>
    <dbReference type="NCBI Taxonomy" id="39485"/>
    <lineage>
        <taxon>Bacteria</taxon>
        <taxon>Bacillati</taxon>
        <taxon>Bacillota</taxon>
        <taxon>Clostridia</taxon>
        <taxon>Lachnospirales</taxon>
        <taxon>Lachnospiraceae</taxon>
        <taxon>Lachnospira</taxon>
    </lineage>
</organism>
<feature type="binding site" evidence="16">
    <location>
        <position position="244"/>
    </location>
    <ligand>
        <name>Mg(2+)</name>
        <dbReference type="ChEBI" id="CHEBI:18420"/>
        <label>1</label>
    </ligand>
</feature>
<gene>
    <name evidence="22" type="primary">glnA_2</name>
    <name evidence="22" type="ORF">ERS852490_03047</name>
</gene>
<evidence type="ECO:0000256" key="2">
    <source>
        <dbReference type="ARBA" id="ARBA00009897"/>
    </source>
</evidence>
<dbReference type="PANTHER" id="PTHR43407">
    <property type="entry name" value="GLUTAMINE SYNTHETASE"/>
    <property type="match status" value="1"/>
</dbReference>
<dbReference type="InterPro" id="IPR036651">
    <property type="entry name" value="Gln_synt_N_sf"/>
</dbReference>
<feature type="binding site" evidence="15">
    <location>
        <begin position="198"/>
        <end position="200"/>
    </location>
    <ligand>
        <name>ATP</name>
        <dbReference type="ChEBI" id="CHEBI:30616"/>
    </ligand>
</feature>
<keyword evidence="10 16" id="KW-0460">Magnesium</keyword>
<dbReference type="Pfam" id="PF03951">
    <property type="entry name" value="Gln-synt_N"/>
    <property type="match status" value="1"/>
</dbReference>
<dbReference type="PROSITE" id="PS00180">
    <property type="entry name" value="GLNA_1"/>
    <property type="match status" value="1"/>
</dbReference>
<evidence type="ECO:0000256" key="14">
    <source>
        <dbReference type="PIRSR" id="PIRSR604809-1"/>
    </source>
</evidence>
<dbReference type="PROSITE" id="PS51987">
    <property type="entry name" value="GS_CATALYTIC"/>
    <property type="match status" value="1"/>
</dbReference>
<dbReference type="Gene3D" id="3.10.20.70">
    <property type="entry name" value="Glutamine synthetase, N-terminal domain"/>
    <property type="match status" value="1"/>
</dbReference>
<dbReference type="FunFam" id="3.10.20.70:FF:000005">
    <property type="entry name" value="Glutamine synthetase"/>
    <property type="match status" value="1"/>
</dbReference>
<comment type="cofactor">
    <cofactor evidence="16">
        <name>Mg(2+)</name>
        <dbReference type="ChEBI" id="CHEBI:18420"/>
    </cofactor>
    <text evidence="16">Binds 2 Mg(2+) ions per subunit.</text>
</comment>